<accession>A0A0F4YI23</accession>
<name>A0A0F4YI23_RASE3</name>
<evidence type="ECO:0000313" key="2">
    <source>
        <dbReference type="EMBL" id="KKA17258.1"/>
    </source>
</evidence>
<keyword evidence="3" id="KW-1185">Reference proteome</keyword>
<protein>
    <submittedName>
        <fullName evidence="2">Uncharacterized protein</fullName>
    </submittedName>
</protein>
<dbReference type="RefSeq" id="XP_013323870.1">
    <property type="nucleotide sequence ID" value="XM_013468416.1"/>
</dbReference>
<dbReference type="Proteomes" id="UP000053958">
    <property type="component" value="Unassembled WGS sequence"/>
</dbReference>
<comment type="caution">
    <text evidence="2">The sequence shown here is derived from an EMBL/GenBank/DDBJ whole genome shotgun (WGS) entry which is preliminary data.</text>
</comment>
<feature type="non-terminal residue" evidence="2">
    <location>
        <position position="1"/>
    </location>
</feature>
<dbReference type="EMBL" id="LASV01000681">
    <property type="protein sequence ID" value="KKA17258.1"/>
    <property type="molecule type" value="Genomic_DNA"/>
</dbReference>
<dbReference type="GeneID" id="25321060"/>
<organism evidence="2 3">
    <name type="scientific">Rasamsonia emersonii (strain ATCC 16479 / CBS 393.64 / IMI 116815)</name>
    <dbReference type="NCBI Taxonomy" id="1408163"/>
    <lineage>
        <taxon>Eukaryota</taxon>
        <taxon>Fungi</taxon>
        <taxon>Dikarya</taxon>
        <taxon>Ascomycota</taxon>
        <taxon>Pezizomycotina</taxon>
        <taxon>Eurotiomycetes</taxon>
        <taxon>Eurotiomycetidae</taxon>
        <taxon>Eurotiales</taxon>
        <taxon>Trichocomaceae</taxon>
        <taxon>Rasamsonia</taxon>
    </lineage>
</organism>
<feature type="region of interest" description="Disordered" evidence="1">
    <location>
        <begin position="1"/>
        <end position="21"/>
    </location>
</feature>
<evidence type="ECO:0000313" key="3">
    <source>
        <dbReference type="Proteomes" id="UP000053958"/>
    </source>
</evidence>
<sequence length="174" mass="20062">VLAARAKARARSRPRSRPRRARRHLKTLLKLSLSSRPSPNLNLNPILSLNQSPMSRIRTLTKSPPRTKLRRRPESNRLARTARSLNPRLNLSPSQRPSPSPNLPKVRMRLRPRSRNLSSPQRSMGPRFVDFDHFSDHTANDVRNLRNLLPKSPLRRSLKKTPSQMRIHLTSLPP</sequence>
<feature type="region of interest" description="Disordered" evidence="1">
    <location>
        <begin position="145"/>
        <end position="174"/>
    </location>
</feature>
<feature type="compositionally biased region" description="Polar residues" evidence="1">
    <location>
        <begin position="83"/>
        <end position="95"/>
    </location>
</feature>
<gene>
    <name evidence="2" type="ORF">T310_8986</name>
</gene>
<feature type="region of interest" description="Disordered" evidence="1">
    <location>
        <begin position="53"/>
        <end position="124"/>
    </location>
</feature>
<evidence type="ECO:0000256" key="1">
    <source>
        <dbReference type="SAM" id="MobiDB-lite"/>
    </source>
</evidence>
<dbReference type="AlphaFoldDB" id="A0A0F4YI23"/>
<proteinExistence type="predicted"/>
<reference evidence="2 3" key="1">
    <citation type="submission" date="2015-04" db="EMBL/GenBank/DDBJ databases">
        <authorList>
            <person name="Heijne W.H."/>
            <person name="Fedorova N.D."/>
            <person name="Nierman W.C."/>
            <person name="Vollebregt A.W."/>
            <person name="Zhao Z."/>
            <person name="Wu L."/>
            <person name="Kumar M."/>
            <person name="Stam H."/>
            <person name="van den Berg M.A."/>
            <person name="Pel H.J."/>
        </authorList>
    </citation>
    <scope>NUCLEOTIDE SEQUENCE [LARGE SCALE GENOMIC DNA]</scope>
    <source>
        <strain evidence="2 3">CBS 393.64</strain>
    </source>
</reference>